<dbReference type="EMBL" id="QGDO01000002">
    <property type="protein sequence ID" value="PWJ42776.1"/>
    <property type="molecule type" value="Genomic_DNA"/>
</dbReference>
<evidence type="ECO:0000256" key="2">
    <source>
        <dbReference type="ARBA" id="ARBA00022840"/>
    </source>
</evidence>
<dbReference type="InterPro" id="IPR045076">
    <property type="entry name" value="MutS"/>
</dbReference>
<evidence type="ECO:0000256" key="4">
    <source>
        <dbReference type="SAM" id="Phobius"/>
    </source>
</evidence>
<evidence type="ECO:0000259" key="5">
    <source>
        <dbReference type="SMART" id="SM00534"/>
    </source>
</evidence>
<evidence type="ECO:0000256" key="1">
    <source>
        <dbReference type="ARBA" id="ARBA00022741"/>
    </source>
</evidence>
<dbReference type="GO" id="GO:0140664">
    <property type="term" value="F:ATP-dependent DNA damage sensor activity"/>
    <property type="evidence" value="ECO:0007669"/>
    <property type="project" value="InterPro"/>
</dbReference>
<dbReference type="SUPFAM" id="SSF48334">
    <property type="entry name" value="DNA repair protein MutS, domain III"/>
    <property type="match status" value="1"/>
</dbReference>
<evidence type="ECO:0000313" key="6">
    <source>
        <dbReference type="EMBL" id="PWJ42776.1"/>
    </source>
</evidence>
<dbReference type="RefSeq" id="WP_109616900.1">
    <property type="nucleotide sequence ID" value="NZ_QGDO01000002.1"/>
</dbReference>
<feature type="domain" description="DNA mismatch repair proteins mutS family" evidence="5">
    <location>
        <begin position="415"/>
        <end position="593"/>
    </location>
</feature>
<dbReference type="PANTHER" id="PTHR11361:SF99">
    <property type="entry name" value="DNA MISMATCH REPAIR PROTEIN"/>
    <property type="match status" value="1"/>
</dbReference>
<feature type="transmembrane region" description="Helical" evidence="4">
    <location>
        <begin position="209"/>
        <end position="228"/>
    </location>
</feature>
<proteinExistence type="predicted"/>
<feature type="transmembrane region" description="Helical" evidence="4">
    <location>
        <begin position="51"/>
        <end position="70"/>
    </location>
</feature>
<dbReference type="InterPro" id="IPR027417">
    <property type="entry name" value="P-loop_NTPase"/>
</dbReference>
<dbReference type="GO" id="GO:0005829">
    <property type="term" value="C:cytosol"/>
    <property type="evidence" value="ECO:0007669"/>
    <property type="project" value="TreeGrafter"/>
</dbReference>
<accession>A0A315ZB12</accession>
<keyword evidence="4" id="KW-0472">Membrane</keyword>
<keyword evidence="2" id="KW-0067">ATP-binding</keyword>
<keyword evidence="4" id="KW-1133">Transmembrane helix</keyword>
<keyword evidence="3" id="KW-0238">DNA-binding</keyword>
<sequence length="593" mass="67496">MKDLFLEKISLHQSKLQTLKNKSKTIALVRGIVAVLGVLSIVYFANQRETIFLLISIALSLGFFIPLVILHKRIKFQESIHEISINIFQKEFDKLEGKFNQLDGGNEFLERDHPYSSDLDLFGEHSSLFQLINHTVTQKGRALLGHWMKNRLDKSDIIIKQEIVEELSSLVDWRTQFEALSEHFHQKHKGNESNIIDYLKVNHTVPSSIRAIAWLCGALSLAAIAFWLLDYTPITLLFLPILINGVLIYKYHEVITQTTNALAKNSSLLATYNAQFELIVNQEFKHSKLIASKNLLVEGNALPAIQSLNKIAYRFESRTNNFYWILNILFLIDVHNLYSASTWVKNYQFKISEWIDVIANFEANNSIAAFSFANPKFHFPKISDQAYIFESEELGHPLIIAEKRVHNNFNFNKEGQLALITGSNMSGKSTFLRTCGINMVLAFMGAPVCAKSMIISPSRIFTSMRTEDNLEESVSAFYAELRRIQMLLESVENNKEPLIFMLDELLKGTNSEDRHAGAEALIKQLKNTGVSGFISTHDLGLGRLEDDTFIQNYSFTSSLKGNELVFDYKIKDGMCENFNALTLMKQIGIRISN</sequence>
<evidence type="ECO:0000256" key="3">
    <source>
        <dbReference type="ARBA" id="ARBA00023125"/>
    </source>
</evidence>
<dbReference type="Gene3D" id="3.40.50.300">
    <property type="entry name" value="P-loop containing nucleotide triphosphate hydrolases"/>
    <property type="match status" value="1"/>
</dbReference>
<dbReference type="PANTHER" id="PTHR11361">
    <property type="entry name" value="DNA MISMATCH REPAIR PROTEIN MUTS FAMILY MEMBER"/>
    <property type="match status" value="1"/>
</dbReference>
<dbReference type="SUPFAM" id="SSF52540">
    <property type="entry name" value="P-loop containing nucleoside triphosphate hydrolases"/>
    <property type="match status" value="1"/>
</dbReference>
<dbReference type="Pfam" id="PF00488">
    <property type="entry name" value="MutS_V"/>
    <property type="match status" value="1"/>
</dbReference>
<keyword evidence="1" id="KW-0547">Nucleotide-binding</keyword>
<dbReference type="OrthoDB" id="9802448at2"/>
<feature type="transmembrane region" description="Helical" evidence="4">
    <location>
        <begin position="234"/>
        <end position="251"/>
    </location>
</feature>
<dbReference type="Gene3D" id="1.10.1420.10">
    <property type="match status" value="1"/>
</dbReference>
<keyword evidence="4" id="KW-0812">Transmembrane</keyword>
<dbReference type="SMART" id="SM00534">
    <property type="entry name" value="MUTSac"/>
    <property type="match status" value="1"/>
</dbReference>
<reference evidence="6 7" key="1">
    <citation type="submission" date="2018-03" db="EMBL/GenBank/DDBJ databases">
        <title>Genomic Encyclopedia of Archaeal and Bacterial Type Strains, Phase II (KMG-II): from individual species to whole genera.</title>
        <authorList>
            <person name="Goeker M."/>
        </authorList>
    </citation>
    <scope>NUCLEOTIDE SEQUENCE [LARGE SCALE GENOMIC DNA]</scope>
    <source>
        <strain evidence="6 7">DSM 28229</strain>
    </source>
</reference>
<dbReference type="Proteomes" id="UP000245535">
    <property type="component" value="Unassembled WGS sequence"/>
</dbReference>
<keyword evidence="7" id="KW-1185">Reference proteome</keyword>
<dbReference type="AlphaFoldDB" id="A0A315ZB12"/>
<feature type="transmembrane region" description="Helical" evidence="4">
    <location>
        <begin position="321"/>
        <end position="338"/>
    </location>
</feature>
<protein>
    <submittedName>
        <fullName evidence="6">MutS-like protein</fullName>
    </submittedName>
</protein>
<name>A0A315ZB12_SEDFL</name>
<organism evidence="6 7">
    <name type="scientific">Sediminitomix flava</name>
    <dbReference type="NCBI Taxonomy" id="379075"/>
    <lineage>
        <taxon>Bacteria</taxon>
        <taxon>Pseudomonadati</taxon>
        <taxon>Bacteroidota</taxon>
        <taxon>Cytophagia</taxon>
        <taxon>Cytophagales</taxon>
        <taxon>Flammeovirgaceae</taxon>
        <taxon>Sediminitomix</taxon>
    </lineage>
</organism>
<gene>
    <name evidence="6" type="ORF">BC781_102322</name>
</gene>
<dbReference type="InterPro" id="IPR036187">
    <property type="entry name" value="DNA_mismatch_repair_MutS_sf"/>
</dbReference>
<dbReference type="GO" id="GO:0006298">
    <property type="term" value="P:mismatch repair"/>
    <property type="evidence" value="ECO:0007669"/>
    <property type="project" value="InterPro"/>
</dbReference>
<dbReference type="GO" id="GO:0030983">
    <property type="term" value="F:mismatched DNA binding"/>
    <property type="evidence" value="ECO:0007669"/>
    <property type="project" value="InterPro"/>
</dbReference>
<comment type="caution">
    <text evidence="6">The sequence shown here is derived from an EMBL/GenBank/DDBJ whole genome shotgun (WGS) entry which is preliminary data.</text>
</comment>
<evidence type="ECO:0000313" key="7">
    <source>
        <dbReference type="Proteomes" id="UP000245535"/>
    </source>
</evidence>
<dbReference type="GO" id="GO:0005524">
    <property type="term" value="F:ATP binding"/>
    <property type="evidence" value="ECO:0007669"/>
    <property type="project" value="UniProtKB-KW"/>
</dbReference>
<feature type="transmembrane region" description="Helical" evidence="4">
    <location>
        <begin position="25"/>
        <end position="45"/>
    </location>
</feature>
<dbReference type="InterPro" id="IPR000432">
    <property type="entry name" value="DNA_mismatch_repair_MutS_C"/>
</dbReference>